<evidence type="ECO:0000256" key="5">
    <source>
        <dbReference type="ARBA" id="ARBA00022927"/>
    </source>
</evidence>
<evidence type="ECO:0000256" key="10">
    <source>
        <dbReference type="ARBA" id="ARBA00029983"/>
    </source>
</evidence>
<dbReference type="GO" id="GO:0031369">
    <property type="term" value="F:translation initiation factor binding"/>
    <property type="evidence" value="ECO:0007669"/>
    <property type="project" value="TreeGrafter"/>
</dbReference>
<dbReference type="GO" id="GO:0000822">
    <property type="term" value="F:inositol hexakisphosphate binding"/>
    <property type="evidence" value="ECO:0007669"/>
    <property type="project" value="TreeGrafter"/>
</dbReference>
<evidence type="ECO:0000313" key="12">
    <source>
        <dbReference type="EMBL" id="TKA28613.1"/>
    </source>
</evidence>
<feature type="compositionally biased region" description="Basic and acidic residues" evidence="11">
    <location>
        <begin position="113"/>
        <end position="210"/>
    </location>
</feature>
<organism evidence="12 13">
    <name type="scientific">Salinomyces thailandicus</name>
    <dbReference type="NCBI Taxonomy" id="706561"/>
    <lineage>
        <taxon>Eukaryota</taxon>
        <taxon>Fungi</taxon>
        <taxon>Dikarya</taxon>
        <taxon>Ascomycota</taxon>
        <taxon>Pezizomycotina</taxon>
        <taxon>Dothideomycetes</taxon>
        <taxon>Dothideomycetidae</taxon>
        <taxon>Mycosphaerellales</taxon>
        <taxon>Teratosphaeriaceae</taxon>
        <taxon>Salinomyces</taxon>
    </lineage>
</organism>
<gene>
    <name evidence="12" type="ORF">B0A50_02940</name>
</gene>
<evidence type="ECO:0000256" key="8">
    <source>
        <dbReference type="ARBA" id="ARBA00023242"/>
    </source>
</evidence>
<keyword evidence="3" id="KW-0813">Transport</keyword>
<evidence type="ECO:0000256" key="4">
    <source>
        <dbReference type="ARBA" id="ARBA00022816"/>
    </source>
</evidence>
<evidence type="ECO:0000256" key="2">
    <source>
        <dbReference type="ARBA" id="ARBA00011056"/>
    </source>
</evidence>
<protein>
    <recommendedName>
        <fullName evidence="9">mRNA export factor GLE1</fullName>
    </recommendedName>
    <alternativeName>
        <fullName evidence="10">Nucleoporin GLE1</fullName>
    </alternativeName>
</protein>
<evidence type="ECO:0000256" key="1">
    <source>
        <dbReference type="ARBA" id="ARBA00004567"/>
    </source>
</evidence>
<sequence>MSSPFRSSDPSRSSPRSSPSRQSLHRSGNGNGRTNGYHRTRRESPADSPSRQLWEELNRLMLDGDKAFKHELDSRAAEQETLHRQALDQALQEHEKVRQSAERAREQLQIEIELENRRREEDQKRKLEEARHKLAEEDAARQRRELEEAKRREEERRQQEVLKRQKEEQERHFEAQRRSEEDEAAQRKAAQEKQEAERKAREAAREDAAAKARQGQAPQSLPLSHQTAQQTNGTTPAASSAAPQSQSAANESAPTARQPLAALPSASAGASASASANAAPGLFSSLEQREAVHNQYISLHKHLKKMRSNVEDECKKRSPKLKEQLSDMRRAVNKNMGQLNKHDKRANLAKAQSIRAILDQAIGMSDISVDPSEFIICPDQPPISNDANKQYPGPLLYLLSRFAKSAIAQLTQEAGVDTSMADGIGVLLVTVFSVSDYRWNGQSLIDVLWAKYHVVCPALFGIYGDQNTPTGRKRIGWWAEGGGFIKEASHYQRMIGLGAGFSAITLRDFTRSRNANPAPNRLWWEAMARILNLPPGQPQRTHYVLVQALVKDHVPRIMQIFGFAGKAVLKKAIYDFPQHGPKSERGEIISEASAVEALHLVLQQQYDLTF</sequence>
<feature type="compositionally biased region" description="Low complexity" evidence="11">
    <location>
        <begin position="1"/>
        <end position="27"/>
    </location>
</feature>
<keyword evidence="5" id="KW-0653">Protein transport</keyword>
<dbReference type="InterPro" id="IPR012476">
    <property type="entry name" value="GLE1"/>
</dbReference>
<dbReference type="AlphaFoldDB" id="A0A4U0U121"/>
<keyword evidence="6" id="KW-0811">Translocation</keyword>
<comment type="subcellular location">
    <subcellularLocation>
        <location evidence="1">Nucleus</location>
        <location evidence="1">Nuclear pore complex</location>
    </subcellularLocation>
</comment>
<dbReference type="PANTHER" id="PTHR12960">
    <property type="entry name" value="GLE-1-RELATED"/>
    <property type="match status" value="1"/>
</dbReference>
<keyword evidence="8" id="KW-0539">Nucleus</keyword>
<comment type="similarity">
    <text evidence="2">Belongs to the GLE1 family.</text>
</comment>
<name>A0A4U0U121_9PEZI</name>
<evidence type="ECO:0000256" key="7">
    <source>
        <dbReference type="ARBA" id="ARBA00023132"/>
    </source>
</evidence>
<dbReference type="GO" id="GO:0005737">
    <property type="term" value="C:cytoplasm"/>
    <property type="evidence" value="ECO:0007669"/>
    <property type="project" value="TreeGrafter"/>
</dbReference>
<evidence type="ECO:0000256" key="9">
    <source>
        <dbReference type="ARBA" id="ARBA00026227"/>
    </source>
</evidence>
<feature type="compositionally biased region" description="Polar residues" evidence="11">
    <location>
        <begin position="216"/>
        <end position="235"/>
    </location>
</feature>
<proteinExistence type="inferred from homology"/>
<dbReference type="EMBL" id="NAJL01000017">
    <property type="protein sequence ID" value="TKA28613.1"/>
    <property type="molecule type" value="Genomic_DNA"/>
</dbReference>
<dbReference type="GO" id="GO:0016973">
    <property type="term" value="P:poly(A)+ mRNA export from nucleus"/>
    <property type="evidence" value="ECO:0007669"/>
    <property type="project" value="InterPro"/>
</dbReference>
<evidence type="ECO:0000256" key="6">
    <source>
        <dbReference type="ARBA" id="ARBA00023010"/>
    </source>
</evidence>
<feature type="region of interest" description="Disordered" evidence="11">
    <location>
        <begin position="1"/>
        <end position="52"/>
    </location>
</feature>
<dbReference type="Pfam" id="PF07817">
    <property type="entry name" value="GLE1"/>
    <property type="match status" value="1"/>
</dbReference>
<feature type="compositionally biased region" description="Low complexity" evidence="11">
    <location>
        <begin position="236"/>
        <end position="257"/>
    </location>
</feature>
<comment type="caution">
    <text evidence="12">The sequence shown here is derived from an EMBL/GenBank/DDBJ whole genome shotgun (WGS) entry which is preliminary data.</text>
</comment>
<keyword evidence="7" id="KW-0906">Nuclear pore complex</keyword>
<dbReference type="GO" id="GO:0015031">
    <property type="term" value="P:protein transport"/>
    <property type="evidence" value="ECO:0007669"/>
    <property type="project" value="UniProtKB-KW"/>
</dbReference>
<dbReference type="InterPro" id="IPR038506">
    <property type="entry name" value="GLE1-like_sf"/>
</dbReference>
<evidence type="ECO:0000256" key="3">
    <source>
        <dbReference type="ARBA" id="ARBA00022448"/>
    </source>
</evidence>
<dbReference type="OrthoDB" id="420884at2759"/>
<evidence type="ECO:0000313" key="13">
    <source>
        <dbReference type="Proteomes" id="UP000308549"/>
    </source>
</evidence>
<accession>A0A4U0U121</accession>
<dbReference type="GO" id="GO:0005543">
    <property type="term" value="F:phospholipid binding"/>
    <property type="evidence" value="ECO:0007669"/>
    <property type="project" value="TreeGrafter"/>
</dbReference>
<evidence type="ECO:0000256" key="11">
    <source>
        <dbReference type="SAM" id="MobiDB-lite"/>
    </source>
</evidence>
<reference evidence="12 13" key="1">
    <citation type="submission" date="2017-03" db="EMBL/GenBank/DDBJ databases">
        <title>Genomes of endolithic fungi from Antarctica.</title>
        <authorList>
            <person name="Coleine C."/>
            <person name="Masonjones S."/>
            <person name="Stajich J.E."/>
        </authorList>
    </citation>
    <scope>NUCLEOTIDE SEQUENCE [LARGE SCALE GENOMIC DNA]</scope>
    <source>
        <strain evidence="12 13">CCFEE 6315</strain>
    </source>
</reference>
<keyword evidence="4" id="KW-0509">mRNA transport</keyword>
<dbReference type="Gene3D" id="1.25.40.510">
    <property type="entry name" value="GLE1-like"/>
    <property type="match status" value="1"/>
</dbReference>
<feature type="region of interest" description="Disordered" evidence="11">
    <location>
        <begin position="113"/>
        <end position="257"/>
    </location>
</feature>
<dbReference type="Proteomes" id="UP000308549">
    <property type="component" value="Unassembled WGS sequence"/>
</dbReference>
<dbReference type="PANTHER" id="PTHR12960:SF0">
    <property type="entry name" value="MRNA EXPORT FACTOR GLE1"/>
    <property type="match status" value="1"/>
</dbReference>
<dbReference type="GO" id="GO:0044614">
    <property type="term" value="C:nuclear pore cytoplasmic filaments"/>
    <property type="evidence" value="ECO:0007669"/>
    <property type="project" value="TreeGrafter"/>
</dbReference>
<keyword evidence="13" id="KW-1185">Reference proteome</keyword>